<evidence type="ECO:0000313" key="1">
    <source>
        <dbReference type="EMBL" id="KAI4860075.1"/>
    </source>
</evidence>
<proteinExistence type="predicted"/>
<evidence type="ECO:0000313" key="2">
    <source>
        <dbReference type="Proteomes" id="UP001497700"/>
    </source>
</evidence>
<gene>
    <name evidence="1" type="ORF">F4820DRAFT_437849</name>
</gene>
<organism evidence="1 2">
    <name type="scientific">Hypoxylon rubiginosum</name>
    <dbReference type="NCBI Taxonomy" id="110542"/>
    <lineage>
        <taxon>Eukaryota</taxon>
        <taxon>Fungi</taxon>
        <taxon>Dikarya</taxon>
        <taxon>Ascomycota</taxon>
        <taxon>Pezizomycotina</taxon>
        <taxon>Sordariomycetes</taxon>
        <taxon>Xylariomycetidae</taxon>
        <taxon>Xylariales</taxon>
        <taxon>Hypoxylaceae</taxon>
        <taxon>Hypoxylon</taxon>
    </lineage>
</organism>
<accession>A0ACB9YMP9</accession>
<reference evidence="1 2" key="1">
    <citation type="journal article" date="2022" name="New Phytol.">
        <title>Ecological generalism drives hyperdiversity of secondary metabolite gene clusters in xylarialean endophytes.</title>
        <authorList>
            <person name="Franco M.E.E."/>
            <person name="Wisecaver J.H."/>
            <person name="Arnold A.E."/>
            <person name="Ju Y.M."/>
            <person name="Slot J.C."/>
            <person name="Ahrendt S."/>
            <person name="Moore L.P."/>
            <person name="Eastman K.E."/>
            <person name="Scott K."/>
            <person name="Konkel Z."/>
            <person name="Mondo S.J."/>
            <person name="Kuo A."/>
            <person name="Hayes R.D."/>
            <person name="Haridas S."/>
            <person name="Andreopoulos B."/>
            <person name="Riley R."/>
            <person name="LaButti K."/>
            <person name="Pangilinan J."/>
            <person name="Lipzen A."/>
            <person name="Amirebrahimi M."/>
            <person name="Yan J."/>
            <person name="Adam C."/>
            <person name="Keymanesh K."/>
            <person name="Ng V."/>
            <person name="Louie K."/>
            <person name="Northen T."/>
            <person name="Drula E."/>
            <person name="Henrissat B."/>
            <person name="Hsieh H.M."/>
            <person name="Youens-Clark K."/>
            <person name="Lutzoni F."/>
            <person name="Miadlikowska J."/>
            <person name="Eastwood D.C."/>
            <person name="Hamelin R.C."/>
            <person name="Grigoriev I.V."/>
            <person name="U'Ren J.M."/>
        </authorList>
    </citation>
    <scope>NUCLEOTIDE SEQUENCE [LARGE SCALE GENOMIC DNA]</scope>
    <source>
        <strain evidence="1 2">CBS 119005</strain>
    </source>
</reference>
<comment type="caution">
    <text evidence="1">The sequence shown here is derived from an EMBL/GenBank/DDBJ whole genome shotgun (WGS) entry which is preliminary data.</text>
</comment>
<dbReference type="EMBL" id="MU393600">
    <property type="protein sequence ID" value="KAI4860075.1"/>
    <property type="molecule type" value="Genomic_DNA"/>
</dbReference>
<dbReference type="Proteomes" id="UP001497700">
    <property type="component" value="Unassembled WGS sequence"/>
</dbReference>
<keyword evidence="2" id="KW-1185">Reference proteome</keyword>
<protein>
    <submittedName>
        <fullName evidence="1">Uncharacterized protein</fullName>
    </submittedName>
</protein>
<name>A0ACB9YMP9_9PEZI</name>
<sequence length="589" mass="64378">MYRGANRCVYTCFRWPRYDILGIQFRPIRLARRSITSSAASLSGNRDLIENGCLIRYQTPIQQREDTIYALSTAEGKAGIAVIRISGPSCKSIYDGLCPSKPTLKPRYATIRTLYHPNSNGSDILDSEALVLFFPNPKTVTGDDVLELHVHGGSATVKAVLSAIPKCTADGPIRYAEPGEFTKRAFLNDRLDLAQVEALSETLSAETEQQRRAAVRGSSGSLGRTYEDWRQKLLQARAEMEALIDFSEDQHFDESPASLVGNVTEQVRQILQGIHVHEGASERSELLRNGIKIALVGPPNVGKSSFMNHVVGREASIVSGESGTTRDIVEANLDIRGYLCTFADTAGFRTTAEDGDIDSYGSEAKIGAVEEEGIRRARVKATQSDVIIALASIETGISNGPHIRYDMETLRIAAACKERLVVVNKRDAVSDEELHSLVQQLRRDVLGKIEGLEGVQPVLISCKEAQNLGSDQTDPGGIKGVIARLVSSFTEMTSLPATLQDLHGVTERQRQLLVQCRGHLEDYLESVGYGEFGHENGVDETQGDDADITMAAEHLRYAANKLGRITGRGEVGDVEEILGVIFEKFCVGK</sequence>